<evidence type="ECO:0000313" key="7">
    <source>
        <dbReference type="Proteomes" id="UP001372338"/>
    </source>
</evidence>
<comment type="similarity">
    <text evidence="1 4">Belongs to the short-chain dehydrogenases/reductases (SDR) family.</text>
</comment>
<evidence type="ECO:0000256" key="5">
    <source>
        <dbReference type="RuleBase" id="RU369024"/>
    </source>
</evidence>
<keyword evidence="7" id="KW-1185">Reference proteome</keyword>
<dbReference type="Pfam" id="PF00106">
    <property type="entry name" value="adh_short"/>
    <property type="match status" value="1"/>
</dbReference>
<dbReference type="PRINTS" id="PR00080">
    <property type="entry name" value="SDRFAMILY"/>
</dbReference>
<dbReference type="InterPro" id="IPR002347">
    <property type="entry name" value="SDR_fam"/>
</dbReference>
<comment type="caution">
    <text evidence="6">The sequence shown here is derived from an EMBL/GenBank/DDBJ whole genome shotgun (WGS) entry which is preliminary data.</text>
</comment>
<sequence length="296" mass="32026">MAESTKRYALVTGANKGIGYAISKQLASNGITVVVTARDEKKGLEAVDNLKQLGLSDHVIFHKLDVTDPHSIASLASFIKTQFGKLDILVNNAGVPGADVDGEALATSGVLENAGRIDWSKIVVENYELTEAGLKTNYYGAKKLTEALIPLLRLSDSPTIVNVSSSMGRLENIPNGRPKEVLSDVENLTEEKIDDILNDYLKDFKEGSLETKGWPHQMSAYTISKAALNAYTRVLAKKYPSFCINAICPGYVKTDINFNTGILTPDEGAESAVRLALLPNGSPSGLFFLRNEEASF</sequence>
<dbReference type="PRINTS" id="PR00081">
    <property type="entry name" value="GDHRDH"/>
</dbReference>
<dbReference type="PANTHER" id="PTHR43490">
    <property type="entry name" value="(+)-NEOMENTHOL DEHYDROGENASE"/>
    <property type="match status" value="1"/>
</dbReference>
<dbReference type="InterPro" id="IPR036291">
    <property type="entry name" value="NAD(P)-bd_dom_sf"/>
</dbReference>
<evidence type="ECO:0000256" key="3">
    <source>
        <dbReference type="ARBA" id="ARBA00023002"/>
    </source>
</evidence>
<keyword evidence="3 5" id="KW-0560">Oxidoreductase</keyword>
<protein>
    <recommendedName>
        <fullName evidence="5">Short-chain dehydrogenase/reductase</fullName>
        <ecNumber evidence="5">1.1.1.-</ecNumber>
    </recommendedName>
</protein>
<dbReference type="Gene3D" id="3.40.50.720">
    <property type="entry name" value="NAD(P)-binding Rossmann-like Domain"/>
    <property type="match status" value="1"/>
</dbReference>
<dbReference type="FunFam" id="3.40.50.720:FF:000312">
    <property type="entry name" value="(+)-neomenthol dehydrogenase"/>
    <property type="match status" value="1"/>
</dbReference>
<evidence type="ECO:0000256" key="1">
    <source>
        <dbReference type="ARBA" id="ARBA00006484"/>
    </source>
</evidence>
<keyword evidence="2 5" id="KW-0521">NADP</keyword>
<organism evidence="6 7">
    <name type="scientific">Crotalaria pallida</name>
    <name type="common">Smooth rattlebox</name>
    <name type="synonym">Crotalaria striata</name>
    <dbReference type="NCBI Taxonomy" id="3830"/>
    <lineage>
        <taxon>Eukaryota</taxon>
        <taxon>Viridiplantae</taxon>
        <taxon>Streptophyta</taxon>
        <taxon>Embryophyta</taxon>
        <taxon>Tracheophyta</taxon>
        <taxon>Spermatophyta</taxon>
        <taxon>Magnoliopsida</taxon>
        <taxon>eudicotyledons</taxon>
        <taxon>Gunneridae</taxon>
        <taxon>Pentapetalae</taxon>
        <taxon>rosids</taxon>
        <taxon>fabids</taxon>
        <taxon>Fabales</taxon>
        <taxon>Fabaceae</taxon>
        <taxon>Papilionoideae</taxon>
        <taxon>50 kb inversion clade</taxon>
        <taxon>genistoids sensu lato</taxon>
        <taxon>core genistoids</taxon>
        <taxon>Crotalarieae</taxon>
        <taxon>Crotalaria</taxon>
    </lineage>
</organism>
<dbReference type="SUPFAM" id="SSF51735">
    <property type="entry name" value="NAD(P)-binding Rossmann-fold domains"/>
    <property type="match status" value="1"/>
</dbReference>
<dbReference type="GO" id="GO:0016020">
    <property type="term" value="C:membrane"/>
    <property type="evidence" value="ECO:0007669"/>
    <property type="project" value="TreeGrafter"/>
</dbReference>
<dbReference type="AlphaFoldDB" id="A0AAN9FJF3"/>
<dbReference type="EMBL" id="JAYWIO010000003">
    <property type="protein sequence ID" value="KAK7274530.1"/>
    <property type="molecule type" value="Genomic_DNA"/>
</dbReference>
<name>A0AAN9FJF3_CROPI</name>
<proteinExistence type="inferred from homology"/>
<reference evidence="6 7" key="1">
    <citation type="submission" date="2024-01" db="EMBL/GenBank/DDBJ databases">
        <title>The genomes of 5 underutilized Papilionoideae crops provide insights into root nodulation and disease resistanc.</title>
        <authorList>
            <person name="Yuan L."/>
        </authorList>
    </citation>
    <scope>NUCLEOTIDE SEQUENCE [LARGE SCALE GENOMIC DNA]</scope>
    <source>
        <strain evidence="6">ZHUSHIDOU_FW_LH</strain>
        <tissue evidence="6">Leaf</tissue>
    </source>
</reference>
<dbReference type="InterPro" id="IPR020904">
    <property type="entry name" value="Sc_DH/Rdtase_CS"/>
</dbReference>
<dbReference type="InterPro" id="IPR045313">
    <property type="entry name" value="CBR1-like"/>
</dbReference>
<dbReference type="GO" id="GO:0016616">
    <property type="term" value="F:oxidoreductase activity, acting on the CH-OH group of donors, NAD or NADP as acceptor"/>
    <property type="evidence" value="ECO:0007669"/>
    <property type="project" value="InterPro"/>
</dbReference>
<gene>
    <name evidence="6" type="ORF">RIF29_15623</name>
</gene>
<dbReference type="PANTHER" id="PTHR43490:SF123">
    <property type="entry name" value="SHORT CHAIN DEHYDROGENASE"/>
    <property type="match status" value="1"/>
</dbReference>
<evidence type="ECO:0000313" key="6">
    <source>
        <dbReference type="EMBL" id="KAK7274530.1"/>
    </source>
</evidence>
<dbReference type="Pfam" id="PF13561">
    <property type="entry name" value="adh_short_C2"/>
    <property type="match status" value="1"/>
</dbReference>
<evidence type="ECO:0000256" key="4">
    <source>
        <dbReference type="RuleBase" id="RU000363"/>
    </source>
</evidence>
<evidence type="ECO:0000256" key="2">
    <source>
        <dbReference type="ARBA" id="ARBA00022857"/>
    </source>
</evidence>
<dbReference type="Proteomes" id="UP001372338">
    <property type="component" value="Unassembled WGS sequence"/>
</dbReference>
<dbReference type="CDD" id="cd05324">
    <property type="entry name" value="carb_red_PTCR-like_SDR_c"/>
    <property type="match status" value="1"/>
</dbReference>
<dbReference type="EC" id="1.1.1.-" evidence="5"/>
<accession>A0AAN9FJF3</accession>
<dbReference type="PROSITE" id="PS00061">
    <property type="entry name" value="ADH_SHORT"/>
    <property type="match status" value="1"/>
</dbReference>